<evidence type="ECO:0000313" key="17">
    <source>
        <dbReference type="Proteomes" id="UP000031443"/>
    </source>
</evidence>
<dbReference type="Pfam" id="PF01753">
    <property type="entry name" value="zf-MYND"/>
    <property type="match status" value="1"/>
</dbReference>
<dbReference type="GO" id="GO:0044458">
    <property type="term" value="P:motile cilium assembly"/>
    <property type="evidence" value="ECO:0007669"/>
    <property type="project" value="TreeGrafter"/>
</dbReference>
<dbReference type="InterPro" id="IPR009348">
    <property type="entry name" value="NPR2-like"/>
</dbReference>
<dbReference type="InterPro" id="IPR002893">
    <property type="entry name" value="Znf_MYND"/>
</dbReference>
<dbReference type="GO" id="GO:0034451">
    <property type="term" value="C:centriolar satellite"/>
    <property type="evidence" value="ECO:0007669"/>
    <property type="project" value="UniProtKB-SubCell"/>
</dbReference>
<organism evidence="16 17">
    <name type="scientific">Chelonia mydas</name>
    <name type="common">Green sea-turtle</name>
    <name type="synonym">Chelonia agassizi</name>
    <dbReference type="NCBI Taxonomy" id="8469"/>
    <lineage>
        <taxon>Eukaryota</taxon>
        <taxon>Metazoa</taxon>
        <taxon>Chordata</taxon>
        <taxon>Craniata</taxon>
        <taxon>Vertebrata</taxon>
        <taxon>Euteleostomi</taxon>
        <taxon>Archelosauria</taxon>
        <taxon>Testudinata</taxon>
        <taxon>Testudines</taxon>
        <taxon>Cryptodira</taxon>
        <taxon>Durocryptodira</taxon>
        <taxon>Americhelydia</taxon>
        <taxon>Chelonioidea</taxon>
        <taxon>Cheloniidae</taxon>
        <taxon>Chelonia</taxon>
    </lineage>
</organism>
<keyword evidence="8 14" id="KW-0863">Zinc-finger</keyword>
<keyword evidence="11" id="KW-0206">Cytoskeleton</keyword>
<comment type="function">
    <text evidence="13">Plays a role in axonemal structure organization and motility. Involved in axonemal pre-assembly of inner and outer dynein arms (IDA and ODA, respectively) for proper axoneme building for cilia motility. May act by indirectly regulating transcription of dynein proteins.</text>
</comment>
<evidence type="ECO:0000256" key="8">
    <source>
        <dbReference type="ARBA" id="ARBA00022771"/>
    </source>
</evidence>
<evidence type="ECO:0000256" key="9">
    <source>
        <dbReference type="ARBA" id="ARBA00022833"/>
    </source>
</evidence>
<evidence type="ECO:0000256" key="2">
    <source>
        <dbReference type="ARBA" id="ARBA00004607"/>
    </source>
</evidence>
<dbReference type="PANTHER" id="PTHR13244">
    <property type="entry name" value="ZINC FINGER MYND DOMAIN CONTAINING PROTEIN 10"/>
    <property type="match status" value="1"/>
</dbReference>
<accession>M7B7G0</accession>
<evidence type="ECO:0000256" key="5">
    <source>
        <dbReference type="ARBA" id="ARBA00022475"/>
    </source>
</evidence>
<dbReference type="AlphaFoldDB" id="M7B7G0"/>
<dbReference type="PANTHER" id="PTHR13244:SF7">
    <property type="entry name" value="ZINC FINGER MYND DOMAIN-CONTAINING PROTEIN 10"/>
    <property type="match status" value="1"/>
</dbReference>
<dbReference type="eggNOG" id="ENOG502QS3F">
    <property type="taxonomic scope" value="Eukaryota"/>
</dbReference>
<comment type="similarity">
    <text evidence="3">Belongs to the ZMYND10 family.</text>
</comment>
<dbReference type="GO" id="GO:0008270">
    <property type="term" value="F:zinc ion binding"/>
    <property type="evidence" value="ECO:0007669"/>
    <property type="project" value="UniProtKB-KW"/>
</dbReference>
<evidence type="ECO:0000256" key="14">
    <source>
        <dbReference type="PROSITE-ProRule" id="PRU00134"/>
    </source>
</evidence>
<gene>
    <name evidence="16" type="ORF">UY3_08954</name>
</gene>
<evidence type="ECO:0000256" key="6">
    <source>
        <dbReference type="ARBA" id="ARBA00022490"/>
    </source>
</evidence>
<keyword evidence="5" id="KW-1003">Cell membrane</keyword>
<dbReference type="PROSITE" id="PS50865">
    <property type="entry name" value="ZF_MYND_2"/>
    <property type="match status" value="1"/>
</dbReference>
<sequence>MHLSKSSAIPMDSNSRIECIFFSEFHPTLGPKITYQVPEDFISRELFDTVQVYIITKPELQNKLITVTAMEKKLIGCPVCIEHKKYSRNALLFNLGFVCDARAKTCALEPIVKKLAGYLTTLELESGFISNEESKQKLVPIMTILLEELNATGKCTLPIDESNTIHLKVIEQRPDPPIVQEYDVPVFTLDKDDFFNAQWDLTTQQILPYIDGFRHIQKISAEADVELNLVRIAIQNLLYYGVVTLVSILQYSNVYCTTPKVQDLVDDKCLQEECLSYVTKQGHKRASLRDVFQLYCGLSPGTTVRDLICRYTLQLQRVDERKLVQFGLMKGLIRRLQKYPVKIVRDEKSHPARLYTGCHSYDEICCKTGMSYRELDERLENDPNIIVCWKWLRQHEAIEKLNIQAILSASAGQEQLLIELLVNYAKIPTLIEELISVEIWKHKVFPVLCQLEDFKPKSTFPIYLVLHHEASIINLLETVFFHKEICESAEDTILDLIDYSYRKLTLLAAQSTKGEFPIHEKFLPEDVTNASSMQELQKQAEMMEFEISLRALSVLRFITDQVDSLPLSALTRMLNTHNLPCLLVELLEHCPWSRCEAGKLKKFENGAWHVVPPEDHVRMTKLDGQVWLSLYNLLLSPECQRKYNLDGFNKSQLLKLRAFLTDVLIDQLPNLVEMQRFLSHLVVTEPVPPKKDLILEQVPVIRDRIVKENSGKWQAIAKHQVKHMFSPSEDELKHLACRWARTYNLDVIEALVPEKPKCGLCGSEATKRCSRCQNEWYCKRECQVQHWQKHKKACNLMADALKKTKEDLQVQP</sequence>
<reference evidence="17" key="1">
    <citation type="journal article" date="2013" name="Nat. Genet.">
        <title>The draft genomes of soft-shell turtle and green sea turtle yield insights into the development and evolution of the turtle-specific body plan.</title>
        <authorList>
            <person name="Wang Z."/>
            <person name="Pascual-Anaya J."/>
            <person name="Zadissa A."/>
            <person name="Li W."/>
            <person name="Niimura Y."/>
            <person name="Huang Z."/>
            <person name="Li C."/>
            <person name="White S."/>
            <person name="Xiong Z."/>
            <person name="Fang D."/>
            <person name="Wang B."/>
            <person name="Ming Y."/>
            <person name="Chen Y."/>
            <person name="Zheng Y."/>
            <person name="Kuraku S."/>
            <person name="Pignatelli M."/>
            <person name="Herrero J."/>
            <person name="Beal K."/>
            <person name="Nozawa M."/>
            <person name="Li Q."/>
            <person name="Wang J."/>
            <person name="Zhang H."/>
            <person name="Yu L."/>
            <person name="Shigenobu S."/>
            <person name="Wang J."/>
            <person name="Liu J."/>
            <person name="Flicek P."/>
            <person name="Searle S."/>
            <person name="Wang J."/>
            <person name="Kuratani S."/>
            <person name="Yin Y."/>
            <person name="Aken B."/>
            <person name="Zhang G."/>
            <person name="Irie N."/>
        </authorList>
    </citation>
    <scope>NUCLEOTIDE SEQUENCE [LARGE SCALE GENOMIC DNA]</scope>
</reference>
<comment type="subcellular location">
    <subcellularLocation>
        <location evidence="1">Apical cell membrane</location>
    </subcellularLocation>
    <subcellularLocation>
        <location evidence="2">Cytoplasm</location>
        <location evidence="2">Cytoskeleton</location>
        <location evidence="2">Microtubule organizing center</location>
        <location evidence="2">Centrosome</location>
        <location evidence="2">Centriolar satellite</location>
    </subcellularLocation>
    <subcellularLocation>
        <location evidence="12">Dynein axonemal particle</location>
    </subcellularLocation>
</comment>
<evidence type="ECO:0000256" key="11">
    <source>
        <dbReference type="ARBA" id="ARBA00023212"/>
    </source>
</evidence>
<keyword evidence="9" id="KW-0862">Zinc</keyword>
<evidence type="ECO:0000256" key="1">
    <source>
        <dbReference type="ARBA" id="ARBA00004221"/>
    </source>
</evidence>
<dbReference type="Pfam" id="PF06218">
    <property type="entry name" value="NPR2"/>
    <property type="match status" value="2"/>
</dbReference>
<name>M7B7G0_CHEMY</name>
<feature type="domain" description="MYND-type" evidence="15">
    <location>
        <begin position="758"/>
        <end position="794"/>
    </location>
</feature>
<evidence type="ECO:0000256" key="3">
    <source>
        <dbReference type="ARBA" id="ARBA00005373"/>
    </source>
</evidence>
<dbReference type="FunFam" id="6.10.140.2220:FF:000009">
    <property type="entry name" value="Zinc finger MYND domain-containing protein 10"/>
    <property type="match status" value="1"/>
</dbReference>
<dbReference type="SUPFAM" id="SSF144232">
    <property type="entry name" value="HIT/MYND zinc finger-like"/>
    <property type="match status" value="1"/>
</dbReference>
<dbReference type="GO" id="GO:0036159">
    <property type="term" value="P:inner dynein arm assembly"/>
    <property type="evidence" value="ECO:0007669"/>
    <property type="project" value="TreeGrafter"/>
</dbReference>
<evidence type="ECO:0000256" key="12">
    <source>
        <dbReference type="ARBA" id="ARBA00024190"/>
    </source>
</evidence>
<dbReference type="InterPro" id="IPR052298">
    <property type="entry name" value="ZMYND10"/>
</dbReference>
<keyword evidence="6" id="KW-0963">Cytoplasm</keyword>
<dbReference type="EMBL" id="KB535020">
    <property type="protein sequence ID" value="EMP33871.1"/>
    <property type="molecule type" value="Genomic_DNA"/>
</dbReference>
<dbReference type="PROSITE" id="PS01360">
    <property type="entry name" value="ZF_MYND_1"/>
    <property type="match status" value="1"/>
</dbReference>
<dbReference type="STRING" id="8469.M7B7G0"/>
<dbReference type="GO" id="GO:0120293">
    <property type="term" value="C:dynein axonemal particle"/>
    <property type="evidence" value="ECO:0007669"/>
    <property type="project" value="UniProtKB-SubCell"/>
</dbReference>
<evidence type="ECO:0000256" key="4">
    <source>
        <dbReference type="ARBA" id="ARBA00016317"/>
    </source>
</evidence>
<evidence type="ECO:0000256" key="13">
    <source>
        <dbReference type="ARBA" id="ARBA00045527"/>
    </source>
</evidence>
<keyword evidence="17" id="KW-1185">Reference proteome</keyword>
<evidence type="ECO:0000259" key="15">
    <source>
        <dbReference type="PROSITE" id="PS50865"/>
    </source>
</evidence>
<proteinExistence type="inferred from homology"/>
<keyword evidence="7" id="KW-0479">Metal-binding</keyword>
<dbReference type="GO" id="GO:0016324">
    <property type="term" value="C:apical plasma membrane"/>
    <property type="evidence" value="ECO:0007669"/>
    <property type="project" value="UniProtKB-SubCell"/>
</dbReference>
<dbReference type="GO" id="GO:0036158">
    <property type="term" value="P:outer dynein arm assembly"/>
    <property type="evidence" value="ECO:0007669"/>
    <property type="project" value="TreeGrafter"/>
</dbReference>
<keyword evidence="10" id="KW-0472">Membrane</keyword>
<protein>
    <recommendedName>
        <fullName evidence="4">Zinc finger MYND domain-containing protein 10</fullName>
    </recommendedName>
</protein>
<dbReference type="Gene3D" id="6.10.140.2220">
    <property type="match status" value="1"/>
</dbReference>
<dbReference type="Proteomes" id="UP000031443">
    <property type="component" value="Unassembled WGS sequence"/>
</dbReference>
<evidence type="ECO:0000256" key="10">
    <source>
        <dbReference type="ARBA" id="ARBA00023136"/>
    </source>
</evidence>
<evidence type="ECO:0000256" key="7">
    <source>
        <dbReference type="ARBA" id="ARBA00022723"/>
    </source>
</evidence>
<evidence type="ECO:0000313" key="16">
    <source>
        <dbReference type="EMBL" id="EMP33871.1"/>
    </source>
</evidence>